<dbReference type="Proteomes" id="UP000281094">
    <property type="component" value="Unassembled WGS sequence"/>
</dbReference>
<name>A0A3L7JD98_9HYPH</name>
<evidence type="ECO:0000256" key="1">
    <source>
        <dbReference type="SAM" id="MobiDB-lite"/>
    </source>
</evidence>
<protein>
    <submittedName>
        <fullName evidence="3">SGNH/GDSL hydrolase family protein</fullName>
    </submittedName>
</protein>
<dbReference type="RefSeq" id="WP_121645694.1">
    <property type="nucleotide sequence ID" value="NZ_RCWN01000001.1"/>
</dbReference>
<accession>A0A3L7JD98</accession>
<dbReference type="Gene3D" id="3.40.50.1110">
    <property type="entry name" value="SGNH hydrolase"/>
    <property type="match status" value="1"/>
</dbReference>
<gene>
    <name evidence="3" type="ORF">D8780_11400</name>
</gene>
<feature type="domain" description="SGNH hydrolase-type esterase" evidence="2">
    <location>
        <begin position="84"/>
        <end position="256"/>
    </location>
</feature>
<organism evidence="3 4">
    <name type="scientific">Notoacmeibacter ruber</name>
    <dbReference type="NCBI Taxonomy" id="2670375"/>
    <lineage>
        <taxon>Bacteria</taxon>
        <taxon>Pseudomonadati</taxon>
        <taxon>Pseudomonadota</taxon>
        <taxon>Alphaproteobacteria</taxon>
        <taxon>Hyphomicrobiales</taxon>
        <taxon>Notoacmeibacteraceae</taxon>
        <taxon>Notoacmeibacter</taxon>
    </lineage>
</organism>
<dbReference type="InterPro" id="IPR013830">
    <property type="entry name" value="SGNH_hydro"/>
</dbReference>
<dbReference type="GO" id="GO:0016788">
    <property type="term" value="F:hydrolase activity, acting on ester bonds"/>
    <property type="evidence" value="ECO:0007669"/>
    <property type="project" value="UniProtKB-ARBA"/>
</dbReference>
<comment type="caution">
    <text evidence="3">The sequence shown here is derived from an EMBL/GenBank/DDBJ whole genome shotgun (WGS) entry which is preliminary data.</text>
</comment>
<evidence type="ECO:0000313" key="3">
    <source>
        <dbReference type="EMBL" id="RLQ88727.1"/>
    </source>
</evidence>
<dbReference type="SUPFAM" id="SSF52266">
    <property type="entry name" value="SGNH hydrolase"/>
    <property type="match status" value="1"/>
</dbReference>
<sequence>MKGWDAMRRGRNYQYRIVSEAGLRPSAEPRGRHGRLPRLLSDLTFPLYVVQGMWTRLRTPRLSPPPGRTGGRFAGHGAEISLLVIGDSTVHGIGTERQDDTLTPSIARRLRDMTARPVRWRANGFNGSVMREITDYVVPNIPHGGWSHVLLSVGHNDAKNFHSRRRFERDLTRLIFAVKARFPDARIYWGSLLDFRKMPNLPEPLATIMDLRADTLSRIGWKVCREQGVTVLPAIDLVLPDHFSCDGFHAGPVGYNVWARHIAECLARSEFAPPRPQPVRDEEMATDDAGERPAVPSL</sequence>
<evidence type="ECO:0000259" key="2">
    <source>
        <dbReference type="Pfam" id="PF13472"/>
    </source>
</evidence>
<feature type="region of interest" description="Disordered" evidence="1">
    <location>
        <begin position="272"/>
        <end position="298"/>
    </location>
</feature>
<evidence type="ECO:0000313" key="4">
    <source>
        <dbReference type="Proteomes" id="UP000281094"/>
    </source>
</evidence>
<dbReference type="CDD" id="cd01836">
    <property type="entry name" value="FeeA_FeeB_like"/>
    <property type="match status" value="1"/>
</dbReference>
<reference evidence="3 4" key="1">
    <citation type="submission" date="2018-10" db="EMBL/GenBank/DDBJ databases">
        <title>Notoacmeibacter sp. M2BS9Y-3-1, whole genome shotgun sequence.</title>
        <authorList>
            <person name="Tuo L."/>
        </authorList>
    </citation>
    <scope>NUCLEOTIDE SEQUENCE [LARGE SCALE GENOMIC DNA]</scope>
    <source>
        <strain evidence="3 4">M2BS9Y-3-1</strain>
    </source>
</reference>
<dbReference type="AlphaFoldDB" id="A0A3L7JD98"/>
<proteinExistence type="predicted"/>
<keyword evidence="4" id="KW-1185">Reference proteome</keyword>
<dbReference type="EMBL" id="RCWN01000001">
    <property type="protein sequence ID" value="RLQ88727.1"/>
    <property type="molecule type" value="Genomic_DNA"/>
</dbReference>
<dbReference type="Pfam" id="PF13472">
    <property type="entry name" value="Lipase_GDSL_2"/>
    <property type="match status" value="1"/>
</dbReference>
<dbReference type="InterPro" id="IPR036514">
    <property type="entry name" value="SGNH_hydro_sf"/>
</dbReference>
<keyword evidence="3" id="KW-0378">Hydrolase</keyword>